<comment type="caution">
    <text evidence="3">The sequence shown here is derived from an EMBL/GenBank/DDBJ whole genome shotgun (WGS) entry which is preliminary data.</text>
</comment>
<keyword evidence="2" id="KW-0472">Membrane</keyword>
<gene>
    <name evidence="3" type="ORF">BGE01nite_53790</name>
</gene>
<sequence length="140" mass="15532">MDTNPYFAAGTPEASMPSTAHTAHGHTIMDGEEELRREFMEPYRALLLPLRRWIMKHHVVIHAAEGSDELVEMPLKEPSIITMILTALIAPLVFIMLLPLILILVPLALVVGFVALLVSTIKIEDTDVVQPHSPMTHQPA</sequence>
<dbReference type="EMBL" id="BKAG01000070">
    <property type="protein sequence ID" value="GEP46088.1"/>
    <property type="molecule type" value="Genomic_DNA"/>
</dbReference>
<accession>A0A512MH76</accession>
<keyword evidence="4" id="KW-1185">Reference proteome</keyword>
<protein>
    <submittedName>
        <fullName evidence="3">Uncharacterized protein</fullName>
    </submittedName>
</protein>
<reference evidence="3 4" key="1">
    <citation type="submission" date="2019-07" db="EMBL/GenBank/DDBJ databases">
        <title>Whole genome shotgun sequence of Brevifollis gellanilyticus NBRC 108608.</title>
        <authorList>
            <person name="Hosoyama A."/>
            <person name="Uohara A."/>
            <person name="Ohji S."/>
            <person name="Ichikawa N."/>
        </authorList>
    </citation>
    <scope>NUCLEOTIDE SEQUENCE [LARGE SCALE GENOMIC DNA]</scope>
    <source>
        <strain evidence="3 4">NBRC 108608</strain>
    </source>
</reference>
<name>A0A512MH76_9BACT</name>
<keyword evidence="2" id="KW-0812">Transmembrane</keyword>
<organism evidence="3 4">
    <name type="scientific">Brevifollis gellanilyticus</name>
    <dbReference type="NCBI Taxonomy" id="748831"/>
    <lineage>
        <taxon>Bacteria</taxon>
        <taxon>Pseudomonadati</taxon>
        <taxon>Verrucomicrobiota</taxon>
        <taxon>Verrucomicrobiia</taxon>
        <taxon>Verrucomicrobiales</taxon>
        <taxon>Verrucomicrobiaceae</taxon>
    </lineage>
</organism>
<feature type="transmembrane region" description="Helical" evidence="2">
    <location>
        <begin position="80"/>
        <end position="113"/>
    </location>
</feature>
<evidence type="ECO:0000256" key="2">
    <source>
        <dbReference type="SAM" id="Phobius"/>
    </source>
</evidence>
<proteinExistence type="predicted"/>
<dbReference type="AlphaFoldDB" id="A0A512MH76"/>
<keyword evidence="2" id="KW-1133">Transmembrane helix</keyword>
<evidence type="ECO:0000256" key="1">
    <source>
        <dbReference type="SAM" id="MobiDB-lite"/>
    </source>
</evidence>
<evidence type="ECO:0000313" key="4">
    <source>
        <dbReference type="Proteomes" id="UP000321577"/>
    </source>
</evidence>
<evidence type="ECO:0000313" key="3">
    <source>
        <dbReference type="EMBL" id="GEP46088.1"/>
    </source>
</evidence>
<feature type="region of interest" description="Disordered" evidence="1">
    <location>
        <begin position="1"/>
        <end position="23"/>
    </location>
</feature>
<dbReference type="Proteomes" id="UP000321577">
    <property type="component" value="Unassembled WGS sequence"/>
</dbReference>